<evidence type="ECO:0000259" key="2">
    <source>
        <dbReference type="Pfam" id="PF07786"/>
    </source>
</evidence>
<evidence type="ECO:0000256" key="1">
    <source>
        <dbReference type="SAM" id="Phobius"/>
    </source>
</evidence>
<keyword evidence="1" id="KW-0812">Transmembrane</keyword>
<dbReference type="RefSeq" id="WP_082217049.1">
    <property type="nucleotide sequence ID" value="NZ_FUZA01000007.1"/>
</dbReference>
<dbReference type="STRING" id="651661.SAMN05660293_04590"/>
<evidence type="ECO:0000313" key="4">
    <source>
        <dbReference type="Proteomes" id="UP000190897"/>
    </source>
</evidence>
<dbReference type="Proteomes" id="UP000190897">
    <property type="component" value="Unassembled WGS sequence"/>
</dbReference>
<protein>
    <submittedName>
        <fullName evidence="3">Predicted acyltransferase</fullName>
    </submittedName>
</protein>
<dbReference type="PANTHER" id="PTHR31061:SF24">
    <property type="entry name" value="LD22376P"/>
    <property type="match status" value="1"/>
</dbReference>
<reference evidence="4" key="1">
    <citation type="submission" date="2017-02" db="EMBL/GenBank/DDBJ databases">
        <authorList>
            <person name="Varghese N."/>
            <person name="Submissions S."/>
        </authorList>
    </citation>
    <scope>NUCLEOTIDE SEQUENCE [LARGE SCALE GENOMIC DNA]</scope>
    <source>
        <strain evidence="4">DSM 22270</strain>
    </source>
</reference>
<dbReference type="PANTHER" id="PTHR31061">
    <property type="entry name" value="LD22376P"/>
    <property type="match status" value="1"/>
</dbReference>
<feature type="transmembrane region" description="Helical" evidence="1">
    <location>
        <begin position="276"/>
        <end position="294"/>
    </location>
</feature>
<keyword evidence="3" id="KW-0808">Transferase</keyword>
<dbReference type="OrthoDB" id="9788724at2"/>
<feature type="domain" description="Heparan-alpha-glucosaminide N-acetyltransferase catalytic" evidence="2">
    <location>
        <begin position="4"/>
        <end position="145"/>
    </location>
</feature>
<feature type="transmembrane region" description="Helical" evidence="1">
    <location>
        <begin position="106"/>
        <end position="124"/>
    </location>
</feature>
<feature type="transmembrane region" description="Helical" evidence="1">
    <location>
        <begin position="48"/>
        <end position="66"/>
    </location>
</feature>
<keyword evidence="4" id="KW-1185">Reference proteome</keyword>
<keyword evidence="1" id="KW-1133">Transmembrane helix</keyword>
<feature type="transmembrane region" description="Helical" evidence="1">
    <location>
        <begin position="131"/>
        <end position="151"/>
    </location>
</feature>
<proteinExistence type="predicted"/>
<sequence>MKQRLVSLDVLRGLTIILMTIVNNPGDWGNVYAPLLHAEWHGCTPTDLVFPTFLFIVGVSIVLATPQKTLNVSVLQRIVTRTLRIFCLGLFSGFFIRIQMFGLEGLPLLVVRLIITAIIVVALFADYDKNWQFLIAFFIFLVIMILAFGGFEPFDTVRIPGVLQRIAVVYLIASLLYLRTGWVTQAIIGVVILLIYWAVMTLIPVPGAGGANLEKGTNLAAWLDNLLLPGHLWATSKTWDPEGILSTLPAIGTGIAGLLTGTLLRTNFDKNQKVTYLLIGGIAAIVVGWGWSFVFPLNKALWTSSFVLYAAGWALVCLAILYFIIDIKGYSGWTTFFVIFGVNPMVVFFFSGMIFRVLNAVKVNNPADPAAGQMDLVPYLYKYQLAPHFENPMNASLTYALCYLVLWFVILWLLYRNRLVFKV</sequence>
<feature type="transmembrane region" description="Helical" evidence="1">
    <location>
        <begin position="185"/>
        <end position="205"/>
    </location>
</feature>
<accession>A0A1T5GYJ2</accession>
<keyword evidence="1" id="KW-0472">Membrane</keyword>
<feature type="transmembrane region" description="Helical" evidence="1">
    <location>
        <begin position="78"/>
        <end position="100"/>
    </location>
</feature>
<feature type="transmembrane region" description="Helical" evidence="1">
    <location>
        <begin position="157"/>
        <end position="178"/>
    </location>
</feature>
<organism evidence="3 4">
    <name type="scientific">Dyadobacter psychrophilus</name>
    <dbReference type="NCBI Taxonomy" id="651661"/>
    <lineage>
        <taxon>Bacteria</taxon>
        <taxon>Pseudomonadati</taxon>
        <taxon>Bacteroidota</taxon>
        <taxon>Cytophagia</taxon>
        <taxon>Cytophagales</taxon>
        <taxon>Spirosomataceae</taxon>
        <taxon>Dyadobacter</taxon>
    </lineage>
</organism>
<dbReference type="InterPro" id="IPR012429">
    <property type="entry name" value="HGSNAT_cat"/>
</dbReference>
<dbReference type="Pfam" id="PF07786">
    <property type="entry name" value="HGSNAT_cat"/>
    <property type="match status" value="1"/>
</dbReference>
<dbReference type="GO" id="GO:0016746">
    <property type="term" value="F:acyltransferase activity"/>
    <property type="evidence" value="ECO:0007669"/>
    <property type="project" value="UniProtKB-KW"/>
</dbReference>
<dbReference type="EMBL" id="FUZA01000007">
    <property type="protein sequence ID" value="SKC13484.1"/>
    <property type="molecule type" value="Genomic_DNA"/>
</dbReference>
<name>A0A1T5GYJ2_9BACT</name>
<evidence type="ECO:0000313" key="3">
    <source>
        <dbReference type="EMBL" id="SKC13484.1"/>
    </source>
</evidence>
<feature type="transmembrane region" description="Helical" evidence="1">
    <location>
        <begin position="397"/>
        <end position="415"/>
    </location>
</feature>
<dbReference type="AlphaFoldDB" id="A0A1T5GYJ2"/>
<feature type="transmembrane region" description="Helical" evidence="1">
    <location>
        <begin position="306"/>
        <end position="325"/>
    </location>
</feature>
<feature type="transmembrane region" description="Helical" evidence="1">
    <location>
        <begin position="243"/>
        <end position="264"/>
    </location>
</feature>
<keyword evidence="3" id="KW-0012">Acyltransferase</keyword>
<gene>
    <name evidence="3" type="ORF">SAMN05660293_04590</name>
</gene>
<feature type="transmembrane region" description="Helical" evidence="1">
    <location>
        <begin position="337"/>
        <end position="358"/>
    </location>
</feature>